<comment type="caution">
    <text evidence="9">The sequence shown here is derived from an EMBL/GenBank/DDBJ whole genome shotgun (WGS) entry which is preliminary data.</text>
</comment>
<evidence type="ECO:0000256" key="5">
    <source>
        <dbReference type="ARBA" id="ARBA00022692"/>
    </source>
</evidence>
<comment type="subcellular location">
    <subcellularLocation>
        <location evidence="1">Cell inner membrane</location>
        <topology evidence="1">Multi-pass membrane protein</topology>
    </subcellularLocation>
    <subcellularLocation>
        <location evidence="8">Cell membrane</location>
        <topology evidence="8">Multi-pass membrane protein</topology>
    </subcellularLocation>
</comment>
<evidence type="ECO:0000256" key="1">
    <source>
        <dbReference type="ARBA" id="ARBA00004429"/>
    </source>
</evidence>
<keyword evidence="7 8" id="KW-0472">Membrane</keyword>
<dbReference type="NCBIfam" id="TIGR00427">
    <property type="entry name" value="NAAT family transporter"/>
    <property type="match status" value="1"/>
</dbReference>
<evidence type="ECO:0000256" key="8">
    <source>
        <dbReference type="RuleBase" id="RU362048"/>
    </source>
</evidence>
<feature type="transmembrane region" description="Helical" evidence="8">
    <location>
        <begin position="47"/>
        <end position="71"/>
    </location>
</feature>
<reference evidence="9" key="1">
    <citation type="journal article" date="2022" name="ISME J.">
        <title>Identification of active gaseous-alkane degraders at natural gas seeps.</title>
        <authorList>
            <person name="Farhan Ul Haque M."/>
            <person name="Hernandez M."/>
            <person name="Crombie A.T."/>
            <person name="Murrell J.C."/>
        </authorList>
    </citation>
    <scope>NUCLEOTIDE SEQUENCE</scope>
    <source>
        <strain evidence="9">PC2</strain>
    </source>
</reference>
<gene>
    <name evidence="9" type="ORF">K2U94_04475</name>
</gene>
<evidence type="ECO:0000313" key="9">
    <source>
        <dbReference type="EMBL" id="MCI4682023.1"/>
    </source>
</evidence>
<keyword evidence="10" id="KW-1185">Reference proteome</keyword>
<feature type="transmembrane region" description="Helical" evidence="8">
    <location>
        <begin position="185"/>
        <end position="207"/>
    </location>
</feature>
<keyword evidence="5 8" id="KW-0812">Transmembrane</keyword>
<dbReference type="PANTHER" id="PTHR33508:SF2">
    <property type="entry name" value="UPF0056 INNER MEMBRANE PROTEIN MARC"/>
    <property type="match status" value="1"/>
</dbReference>
<organism evidence="9 10">
    <name type="scientific">Candidatus Rhodoblastus alkanivorans</name>
    <dbReference type="NCBI Taxonomy" id="2954117"/>
    <lineage>
        <taxon>Bacteria</taxon>
        <taxon>Pseudomonadati</taxon>
        <taxon>Pseudomonadota</taxon>
        <taxon>Alphaproteobacteria</taxon>
        <taxon>Hyphomicrobiales</taxon>
        <taxon>Rhodoblastaceae</taxon>
        <taxon>Rhodoblastus</taxon>
    </lineage>
</organism>
<evidence type="ECO:0000256" key="3">
    <source>
        <dbReference type="ARBA" id="ARBA00022475"/>
    </source>
</evidence>
<sequence>MTAFRLIEVVLLVIAGLLPIMNPFSTAPLLIALTAGMTAEERNRQTLLGCVYAFCILATFLVAGRFIISFFGISLEGIRIAGGLLVSTLGFRMVFPKAETGDEKVAAQKDIAFSPLAMPSLSGPGAISVVLATSAQIPNDRIVLGNIVVMIGIAVTAFIAWLVLRGSIYLVRFLGPTGIDALTRIFGFLLICIGVQFVLIGATDYFVPLFTGAK</sequence>
<evidence type="ECO:0000313" key="10">
    <source>
        <dbReference type="Proteomes" id="UP001139104"/>
    </source>
</evidence>
<keyword evidence="4" id="KW-0997">Cell inner membrane</keyword>
<feature type="transmembrane region" description="Helical" evidence="8">
    <location>
        <begin position="77"/>
        <end position="95"/>
    </location>
</feature>
<accession>A0ABS9Z333</accession>
<evidence type="ECO:0000256" key="6">
    <source>
        <dbReference type="ARBA" id="ARBA00022989"/>
    </source>
</evidence>
<comment type="similarity">
    <text evidence="2 8">Belongs to the UPF0056 (MarC) family.</text>
</comment>
<dbReference type="Pfam" id="PF01914">
    <property type="entry name" value="MarC"/>
    <property type="match status" value="1"/>
</dbReference>
<proteinExistence type="inferred from homology"/>
<dbReference type="EMBL" id="JAIVFP010000001">
    <property type="protein sequence ID" value="MCI4682023.1"/>
    <property type="molecule type" value="Genomic_DNA"/>
</dbReference>
<dbReference type="RefSeq" id="WP_243066057.1">
    <property type="nucleotide sequence ID" value="NZ_JAIVFK010000002.1"/>
</dbReference>
<feature type="transmembrane region" description="Helical" evidence="8">
    <location>
        <begin position="143"/>
        <end position="164"/>
    </location>
</feature>
<name>A0ABS9Z333_9HYPH</name>
<evidence type="ECO:0000256" key="7">
    <source>
        <dbReference type="ARBA" id="ARBA00023136"/>
    </source>
</evidence>
<feature type="transmembrane region" description="Helical" evidence="8">
    <location>
        <begin position="6"/>
        <end position="35"/>
    </location>
</feature>
<dbReference type="NCBIfam" id="NF008228">
    <property type="entry name" value="PRK10995.1"/>
    <property type="match status" value="1"/>
</dbReference>
<keyword evidence="6 8" id="KW-1133">Transmembrane helix</keyword>
<dbReference type="InterPro" id="IPR002771">
    <property type="entry name" value="Multi_antbiot-R_MarC"/>
</dbReference>
<keyword evidence="3" id="KW-1003">Cell membrane</keyword>
<dbReference type="Proteomes" id="UP001139104">
    <property type="component" value="Unassembled WGS sequence"/>
</dbReference>
<evidence type="ECO:0000256" key="4">
    <source>
        <dbReference type="ARBA" id="ARBA00022519"/>
    </source>
</evidence>
<feature type="transmembrane region" description="Helical" evidence="8">
    <location>
        <begin position="116"/>
        <end position="137"/>
    </location>
</feature>
<dbReference type="PANTHER" id="PTHR33508">
    <property type="entry name" value="UPF0056 MEMBRANE PROTEIN YHCE"/>
    <property type="match status" value="1"/>
</dbReference>
<protein>
    <recommendedName>
        <fullName evidence="8">UPF0056 membrane protein</fullName>
    </recommendedName>
</protein>
<evidence type="ECO:0000256" key="2">
    <source>
        <dbReference type="ARBA" id="ARBA00009784"/>
    </source>
</evidence>